<evidence type="ECO:0000256" key="2">
    <source>
        <dbReference type="PROSITE-ProRule" id="PRU00169"/>
    </source>
</evidence>
<dbReference type="Proteomes" id="UP000198393">
    <property type="component" value="Unassembled WGS sequence"/>
</dbReference>
<dbReference type="InterPro" id="IPR011006">
    <property type="entry name" value="CheY-like_superfamily"/>
</dbReference>
<dbReference type="OrthoDB" id="1013073at2"/>
<proteinExistence type="predicted"/>
<evidence type="ECO:0000313" key="5">
    <source>
        <dbReference type="Proteomes" id="UP000198393"/>
    </source>
</evidence>
<evidence type="ECO:0000313" key="4">
    <source>
        <dbReference type="EMBL" id="SNT13532.1"/>
    </source>
</evidence>
<name>A0A239K771_EKHLU</name>
<evidence type="ECO:0000259" key="3">
    <source>
        <dbReference type="PROSITE" id="PS50110"/>
    </source>
</evidence>
<dbReference type="RefSeq" id="WP_089357156.1">
    <property type="nucleotide sequence ID" value="NZ_FZPD01000004.1"/>
</dbReference>
<dbReference type="Gene3D" id="3.40.50.2300">
    <property type="match status" value="1"/>
</dbReference>
<dbReference type="PROSITE" id="PS50110">
    <property type="entry name" value="RESPONSE_REGULATORY"/>
    <property type="match status" value="1"/>
</dbReference>
<evidence type="ECO:0000256" key="1">
    <source>
        <dbReference type="ARBA" id="ARBA00022553"/>
    </source>
</evidence>
<feature type="domain" description="Response regulatory" evidence="3">
    <location>
        <begin position="3"/>
        <end position="116"/>
    </location>
</feature>
<dbReference type="InterPro" id="IPR050595">
    <property type="entry name" value="Bact_response_regulator"/>
</dbReference>
<keyword evidence="1 2" id="KW-0597">Phosphoprotein</keyword>
<dbReference type="PANTHER" id="PTHR44591:SF3">
    <property type="entry name" value="RESPONSE REGULATORY DOMAIN-CONTAINING PROTEIN"/>
    <property type="match status" value="1"/>
</dbReference>
<dbReference type="SMART" id="SM00448">
    <property type="entry name" value="REC"/>
    <property type="match status" value="1"/>
</dbReference>
<dbReference type="CDD" id="cd17546">
    <property type="entry name" value="REC_hyHK_CKI1_RcsC-like"/>
    <property type="match status" value="1"/>
</dbReference>
<accession>A0A239K771</accession>
<protein>
    <submittedName>
        <fullName evidence="4">Response regulator receiver domain-containing protein</fullName>
    </submittedName>
</protein>
<sequence length="120" mass="13432">MKRILIADDSFFQRKILGDIVDELGHKYEAVSSGEEMLEKLDDSFDCIFLDLLMGGMSGIEALKELKKRNNSVPVIVITADVQKARREESLELGAAGFMNKVVSKDELERILNDVLSQAK</sequence>
<dbReference type="PANTHER" id="PTHR44591">
    <property type="entry name" value="STRESS RESPONSE REGULATOR PROTEIN 1"/>
    <property type="match status" value="1"/>
</dbReference>
<reference evidence="4 5" key="1">
    <citation type="submission" date="2017-06" db="EMBL/GenBank/DDBJ databases">
        <authorList>
            <person name="Kim H.J."/>
            <person name="Triplett B.A."/>
        </authorList>
    </citation>
    <scope>NUCLEOTIDE SEQUENCE [LARGE SCALE GENOMIC DNA]</scope>
    <source>
        <strain evidence="4 5">DSM 19307</strain>
    </source>
</reference>
<feature type="modified residue" description="4-aspartylphosphate" evidence="2">
    <location>
        <position position="51"/>
    </location>
</feature>
<keyword evidence="5" id="KW-1185">Reference proteome</keyword>
<dbReference type="InterPro" id="IPR001789">
    <property type="entry name" value="Sig_transdc_resp-reg_receiver"/>
</dbReference>
<dbReference type="GO" id="GO:0000160">
    <property type="term" value="P:phosphorelay signal transduction system"/>
    <property type="evidence" value="ECO:0007669"/>
    <property type="project" value="InterPro"/>
</dbReference>
<dbReference type="AlphaFoldDB" id="A0A239K771"/>
<dbReference type="EMBL" id="FZPD01000004">
    <property type="protein sequence ID" value="SNT13532.1"/>
    <property type="molecule type" value="Genomic_DNA"/>
</dbReference>
<organism evidence="4 5">
    <name type="scientific">Ekhidna lutea</name>
    <dbReference type="NCBI Taxonomy" id="447679"/>
    <lineage>
        <taxon>Bacteria</taxon>
        <taxon>Pseudomonadati</taxon>
        <taxon>Bacteroidota</taxon>
        <taxon>Cytophagia</taxon>
        <taxon>Cytophagales</taxon>
        <taxon>Reichenbachiellaceae</taxon>
        <taxon>Ekhidna</taxon>
    </lineage>
</organism>
<dbReference type="Pfam" id="PF00072">
    <property type="entry name" value="Response_reg"/>
    <property type="match status" value="1"/>
</dbReference>
<dbReference type="SUPFAM" id="SSF52172">
    <property type="entry name" value="CheY-like"/>
    <property type="match status" value="1"/>
</dbReference>
<gene>
    <name evidence="4" type="ORF">SAMN05421640_2444</name>
</gene>